<dbReference type="Proteomes" id="UP000502608">
    <property type="component" value="Chromosome"/>
</dbReference>
<dbReference type="InterPro" id="IPR000160">
    <property type="entry name" value="GGDEF_dom"/>
</dbReference>
<dbReference type="AlphaFoldDB" id="A0A6G9QG48"/>
<dbReference type="PANTHER" id="PTHR45138:SF24">
    <property type="entry name" value="DIGUANYLATE CYCLASE DGCC-RELATED"/>
    <property type="match status" value="1"/>
</dbReference>
<dbReference type="GO" id="GO:0052621">
    <property type="term" value="F:diguanylate cyclase activity"/>
    <property type="evidence" value="ECO:0007669"/>
    <property type="project" value="UniProtKB-EC"/>
</dbReference>
<name>A0A6G9QG48_9GAMM</name>
<dbReference type="InterPro" id="IPR050469">
    <property type="entry name" value="Diguanylate_Cyclase"/>
</dbReference>
<dbReference type="Pfam" id="PF00990">
    <property type="entry name" value="GGDEF"/>
    <property type="match status" value="1"/>
</dbReference>
<gene>
    <name evidence="3" type="ORF">HBH39_00445</name>
</gene>
<dbReference type="NCBIfam" id="TIGR00254">
    <property type="entry name" value="GGDEF"/>
    <property type="match status" value="1"/>
</dbReference>
<dbReference type="Gene3D" id="3.30.70.270">
    <property type="match status" value="1"/>
</dbReference>
<evidence type="ECO:0000313" key="3">
    <source>
        <dbReference type="EMBL" id="QIR13143.1"/>
    </source>
</evidence>
<accession>A0A6G9QG48</accession>
<dbReference type="InterPro" id="IPR029787">
    <property type="entry name" value="Nucleotide_cyclase"/>
</dbReference>
<dbReference type="PROSITE" id="PS50887">
    <property type="entry name" value="GGDEF"/>
    <property type="match status" value="1"/>
</dbReference>
<dbReference type="EMBL" id="CP050313">
    <property type="protein sequence ID" value="QIR13143.1"/>
    <property type="molecule type" value="Genomic_DNA"/>
</dbReference>
<dbReference type="GO" id="GO:0005886">
    <property type="term" value="C:plasma membrane"/>
    <property type="evidence" value="ECO:0007669"/>
    <property type="project" value="TreeGrafter"/>
</dbReference>
<protein>
    <recommendedName>
        <fullName evidence="1">diguanylate cyclase</fullName>
        <ecNumber evidence="1">2.7.7.65</ecNumber>
    </recommendedName>
</protein>
<evidence type="ECO:0000259" key="2">
    <source>
        <dbReference type="PROSITE" id="PS50887"/>
    </source>
</evidence>
<evidence type="ECO:0000313" key="4">
    <source>
        <dbReference type="Proteomes" id="UP000502608"/>
    </source>
</evidence>
<evidence type="ECO:0000256" key="1">
    <source>
        <dbReference type="ARBA" id="ARBA00012528"/>
    </source>
</evidence>
<dbReference type="GO" id="GO:1902201">
    <property type="term" value="P:negative regulation of bacterial-type flagellum-dependent cell motility"/>
    <property type="evidence" value="ECO:0007669"/>
    <property type="project" value="TreeGrafter"/>
</dbReference>
<proteinExistence type="predicted"/>
<organism evidence="3 4">
    <name type="scientific">Shewanella aestuarii</name>
    <dbReference type="NCBI Taxonomy" id="1028752"/>
    <lineage>
        <taxon>Bacteria</taxon>
        <taxon>Pseudomonadati</taxon>
        <taxon>Pseudomonadota</taxon>
        <taxon>Gammaproteobacteria</taxon>
        <taxon>Alteromonadales</taxon>
        <taxon>Shewanellaceae</taxon>
        <taxon>Shewanella</taxon>
    </lineage>
</organism>
<dbReference type="SUPFAM" id="SSF55073">
    <property type="entry name" value="Nucleotide cyclase"/>
    <property type="match status" value="1"/>
</dbReference>
<dbReference type="EC" id="2.7.7.65" evidence="1"/>
<dbReference type="InterPro" id="IPR043128">
    <property type="entry name" value="Rev_trsase/Diguanyl_cyclase"/>
</dbReference>
<feature type="domain" description="GGDEF" evidence="2">
    <location>
        <begin position="1"/>
        <end position="76"/>
    </location>
</feature>
<dbReference type="GO" id="GO:0043709">
    <property type="term" value="P:cell adhesion involved in single-species biofilm formation"/>
    <property type="evidence" value="ECO:0007669"/>
    <property type="project" value="TreeGrafter"/>
</dbReference>
<dbReference type="KEGG" id="saes:HBH39_00445"/>
<sequence>MPSTNAEQAYLVAEKIQAALNKNHLKWQQQHIAVKASIGFATINKNQTVEQLLQITDDAMYQAKQQGRNTICTGTLTDNNQLQSVPSMASAESKSV</sequence>
<keyword evidence="4" id="KW-1185">Reference proteome</keyword>
<dbReference type="PANTHER" id="PTHR45138">
    <property type="entry name" value="REGULATORY COMPONENTS OF SENSORY TRANSDUCTION SYSTEM"/>
    <property type="match status" value="1"/>
</dbReference>
<reference evidence="3 4" key="1">
    <citation type="submission" date="2020-03" db="EMBL/GenBank/DDBJ databases">
        <title>Complete genome sequence of Shewanella sp.</title>
        <authorList>
            <person name="Kim Y.-S."/>
            <person name="Kim S.-J."/>
            <person name="Jung H.-K."/>
            <person name="Kim K.-H."/>
        </authorList>
    </citation>
    <scope>NUCLEOTIDE SEQUENCE [LARGE SCALE GENOMIC DNA]</scope>
    <source>
        <strain evidence="3 4">PN3F2</strain>
    </source>
</reference>